<keyword evidence="1" id="KW-0732">Signal</keyword>
<reference evidence="3 4" key="1">
    <citation type="submission" date="2021-01" db="EMBL/GenBank/DDBJ databases">
        <title>Whole genome shotgun sequence of Actinoplanes humidus NBRC 14915.</title>
        <authorList>
            <person name="Komaki H."/>
            <person name="Tamura T."/>
        </authorList>
    </citation>
    <scope>NUCLEOTIDE SEQUENCE [LARGE SCALE GENOMIC DNA]</scope>
    <source>
        <strain evidence="3 4">NBRC 14915</strain>
    </source>
</reference>
<dbReference type="Gene3D" id="3.90.420.10">
    <property type="entry name" value="Oxidoreductase, molybdopterin-binding domain"/>
    <property type="match status" value="1"/>
</dbReference>
<name>A0ABQ4A678_9ACTN</name>
<evidence type="ECO:0000313" key="4">
    <source>
        <dbReference type="Proteomes" id="UP000603200"/>
    </source>
</evidence>
<feature type="chain" id="PRO_5047124945" evidence="1">
    <location>
        <begin position="28"/>
        <end position="183"/>
    </location>
</feature>
<evidence type="ECO:0000256" key="1">
    <source>
        <dbReference type="SAM" id="SignalP"/>
    </source>
</evidence>
<protein>
    <submittedName>
        <fullName evidence="3">Molybdopterin-binding oxidoreductase</fullName>
    </submittedName>
</protein>
<comment type="caution">
    <text evidence="3">The sequence shown here is derived from an EMBL/GenBank/DDBJ whole genome shotgun (WGS) entry which is preliminary data.</text>
</comment>
<feature type="domain" description="Oxidoreductase molybdopterin-binding" evidence="2">
    <location>
        <begin position="47"/>
        <end position="173"/>
    </location>
</feature>
<sequence length="183" mass="19143">MPRTMIRRLTGLAVSITALIAVSGAAAGAAAPTTPVQAPTAVGHRITTQVNGAVQDRLRLSNAQLAALPQQTITVTFQSGSGAQTHTYTGPLLFDVLNLARPSFDPAVKNDKLRYAVTATGSDGYQALVAWAEFDPDFGAKTVLVALTEDGQPTADGRPRLVVPGDIKGGRYVSGLVRLHLAR</sequence>
<dbReference type="SUPFAM" id="SSF56524">
    <property type="entry name" value="Oxidoreductase molybdopterin-binding domain"/>
    <property type="match status" value="1"/>
</dbReference>
<accession>A0ABQ4A678</accession>
<organism evidence="3 4">
    <name type="scientific">Winogradskya humida</name>
    <dbReference type="NCBI Taxonomy" id="113566"/>
    <lineage>
        <taxon>Bacteria</taxon>
        <taxon>Bacillati</taxon>
        <taxon>Actinomycetota</taxon>
        <taxon>Actinomycetes</taxon>
        <taxon>Micromonosporales</taxon>
        <taxon>Micromonosporaceae</taxon>
        <taxon>Winogradskya</taxon>
    </lineage>
</organism>
<dbReference type="Pfam" id="PF00174">
    <property type="entry name" value="Oxidored_molyb"/>
    <property type="match status" value="1"/>
</dbReference>
<dbReference type="RefSeq" id="WP_203843265.1">
    <property type="nucleotide sequence ID" value="NZ_BAAATV010000033.1"/>
</dbReference>
<feature type="signal peptide" evidence="1">
    <location>
        <begin position="1"/>
        <end position="27"/>
    </location>
</feature>
<keyword evidence="4" id="KW-1185">Reference proteome</keyword>
<gene>
    <name evidence="3" type="ORF">Ahu01nite_094680</name>
</gene>
<proteinExistence type="predicted"/>
<evidence type="ECO:0000313" key="3">
    <source>
        <dbReference type="EMBL" id="GIE26366.1"/>
    </source>
</evidence>
<dbReference type="Proteomes" id="UP000603200">
    <property type="component" value="Unassembled WGS sequence"/>
</dbReference>
<evidence type="ECO:0000259" key="2">
    <source>
        <dbReference type="Pfam" id="PF00174"/>
    </source>
</evidence>
<dbReference type="EMBL" id="BOMN01000142">
    <property type="protein sequence ID" value="GIE26366.1"/>
    <property type="molecule type" value="Genomic_DNA"/>
</dbReference>
<dbReference type="InterPro" id="IPR036374">
    <property type="entry name" value="OxRdtase_Mopterin-bd_sf"/>
</dbReference>
<dbReference type="InterPro" id="IPR000572">
    <property type="entry name" value="OxRdtase_Mopterin-bd_dom"/>
</dbReference>